<dbReference type="SUPFAM" id="SSF52058">
    <property type="entry name" value="L domain-like"/>
    <property type="match status" value="1"/>
</dbReference>
<dbReference type="GeneTree" id="ENSGT00610000087464"/>
<dbReference type="SUPFAM" id="SSF52047">
    <property type="entry name" value="RNI-like"/>
    <property type="match status" value="1"/>
</dbReference>
<dbReference type="PANTHER" id="PTHR38926:SF72">
    <property type="entry name" value="IM:7136021-RELATED"/>
    <property type="match status" value="1"/>
</dbReference>
<dbReference type="PANTHER" id="PTHR38926">
    <property type="entry name" value="F-BOX DOMAIN CONTAINING PROTEIN, EXPRESSED"/>
    <property type="match status" value="1"/>
</dbReference>
<protein>
    <submittedName>
        <fullName evidence="2">Uncharacterized protein</fullName>
    </submittedName>
</protein>
<evidence type="ECO:0000256" key="1">
    <source>
        <dbReference type="SAM" id="MobiDB-lite"/>
    </source>
</evidence>
<gene>
    <name evidence="2" type="primary">si:ch211-214j8.12</name>
</gene>
<dbReference type="Gene3D" id="3.80.10.10">
    <property type="entry name" value="Ribonuclease Inhibitor"/>
    <property type="match status" value="2"/>
</dbReference>
<dbReference type="Proteomes" id="UP000694546">
    <property type="component" value="Chromosome 6"/>
</dbReference>
<evidence type="ECO:0000313" key="2">
    <source>
        <dbReference type="Ensembl" id="ENSGMOP00000065838.1"/>
    </source>
</evidence>
<reference evidence="2" key="1">
    <citation type="submission" date="2025-08" db="UniProtKB">
        <authorList>
            <consortium name="Ensembl"/>
        </authorList>
    </citation>
    <scope>IDENTIFICATION</scope>
</reference>
<feature type="compositionally biased region" description="Basic residues" evidence="1">
    <location>
        <begin position="19"/>
        <end position="34"/>
    </location>
</feature>
<name>A0A8C5CWQ1_GADMO</name>
<dbReference type="OrthoDB" id="16120at2759"/>
<feature type="region of interest" description="Disordered" evidence="1">
    <location>
        <begin position="349"/>
        <end position="399"/>
    </location>
</feature>
<feature type="compositionally biased region" description="Acidic residues" evidence="1">
    <location>
        <begin position="388"/>
        <end position="399"/>
    </location>
</feature>
<organism evidence="2 3">
    <name type="scientific">Gadus morhua</name>
    <name type="common">Atlantic cod</name>
    <dbReference type="NCBI Taxonomy" id="8049"/>
    <lineage>
        <taxon>Eukaryota</taxon>
        <taxon>Metazoa</taxon>
        <taxon>Chordata</taxon>
        <taxon>Craniata</taxon>
        <taxon>Vertebrata</taxon>
        <taxon>Euteleostomi</taxon>
        <taxon>Actinopterygii</taxon>
        <taxon>Neopterygii</taxon>
        <taxon>Teleostei</taxon>
        <taxon>Neoteleostei</taxon>
        <taxon>Acanthomorphata</taxon>
        <taxon>Zeiogadaria</taxon>
        <taxon>Gadariae</taxon>
        <taxon>Gadiformes</taxon>
        <taxon>Gadoidei</taxon>
        <taxon>Gadidae</taxon>
        <taxon>Gadus</taxon>
    </lineage>
</organism>
<dbReference type="AlphaFoldDB" id="A0A8C5CWQ1"/>
<accession>A0A8C5CWQ1</accession>
<keyword evidence="3" id="KW-1185">Reference proteome</keyword>
<evidence type="ECO:0000313" key="3">
    <source>
        <dbReference type="Proteomes" id="UP000694546"/>
    </source>
</evidence>
<dbReference type="InterPro" id="IPR032675">
    <property type="entry name" value="LRR_dom_sf"/>
</dbReference>
<dbReference type="OMA" id="DYADNYM"/>
<proteinExistence type="predicted"/>
<reference evidence="2" key="2">
    <citation type="submission" date="2025-09" db="UniProtKB">
        <authorList>
            <consortium name="Ensembl"/>
        </authorList>
    </citation>
    <scope>IDENTIFICATION</scope>
</reference>
<dbReference type="Ensembl" id="ENSGMOT00000038536.1">
    <property type="protein sequence ID" value="ENSGMOP00000065838.1"/>
    <property type="gene ID" value="ENSGMOG00000023936.1"/>
</dbReference>
<sequence length="722" mass="78940">MLEEEDFRASATSPSAQRLQKKKRRSRSVKKTKRRQELDEDGFVHPLSRLCLLSLADNMKAVWVKDYEENYLDRYHFTYIMGPFDSMPGGLVEELTALLCSRKQLSRAALHLLVVPQLRGLSLAACPGLVTPRVCSIIAARCQHMSRLDLSGAQQASPLAQGDMLRSMPSLRSLSLAGTPCDRGVIRTIARHCRALRHLDVSHCHLLSPADLLPLGGGASLDGVARCTDSLAGRDASTRHRGDSPSSVVTRCRHSSPSSSSCCSCCSSSSSFCALPLRSLLATDIGLGEEEGEPAATAAYLLLSLPLLESVALEGLDWALGAIHRREFEPAEGLTLREGVPRLEEVWRERQKKHWTDRKKENEEAGAEGSQEEREEESWEVHGTQSPDGDEAEASGGDEEPDLLAEEEVGAGGIGEQDMPRGAMVVGPGDDSLTLRLREIQAMSPASLEVAFRLCPHIQSLAVTVDSAEGTGGRRDHGWTWAAGLGNWSGQLRSLTLRHTGPLGDLLTPLREMGSTLVSLTLEGVRTSPHCPLLEVLQACPRLKALVVSAQPPTSPPYEDEEEEEELGGARDLLSLPHLCSLTLSFDYEQQTKPAMSWRALQRVLLSLLWGSPLLERLSLTALPCHLNTVLRHIISSQTWSLHCHQHLQPGVVAASTPPSTPLGRVTHLGLARSDVTMATVMRLVEGCRTMKSVDLSCCWEVCRQDVLNSLLKCPRVTFDWL</sequence>
<feature type="region of interest" description="Disordered" evidence="1">
    <location>
        <begin position="1"/>
        <end position="35"/>
    </location>
</feature>